<gene>
    <name evidence="1" type="ORF">DVA86_27280</name>
</gene>
<dbReference type="RefSeq" id="WP_208882200.1">
    <property type="nucleotide sequence ID" value="NZ_CP031320.1"/>
</dbReference>
<protein>
    <submittedName>
        <fullName evidence="1">Uncharacterized protein</fullName>
    </submittedName>
</protein>
<sequence length="110" mass="11845">MITPKNRHTLSDGLTICFRAVDGIIGTAYREVQSRPRKASSLLCIDGHMYGVFGPRGDLVPVQHADYAYAATNAEGARKALAFFIEAAESCIKHAAEQGVPVEECYGGSE</sequence>
<name>A0A345XVW7_9ACTN</name>
<evidence type="ECO:0000313" key="2">
    <source>
        <dbReference type="Proteomes" id="UP000254425"/>
    </source>
</evidence>
<keyword evidence="2" id="KW-1185">Reference proteome</keyword>
<dbReference type="Proteomes" id="UP000254425">
    <property type="component" value="Chromosome"/>
</dbReference>
<organism evidence="1 2">
    <name type="scientific">Streptomyces armeniacus</name>
    <dbReference type="NCBI Taxonomy" id="83291"/>
    <lineage>
        <taxon>Bacteria</taxon>
        <taxon>Bacillati</taxon>
        <taxon>Actinomycetota</taxon>
        <taxon>Actinomycetes</taxon>
        <taxon>Kitasatosporales</taxon>
        <taxon>Streptomycetaceae</taxon>
        <taxon>Streptomyces</taxon>
    </lineage>
</organism>
<accession>A0A345XVW7</accession>
<dbReference type="AlphaFoldDB" id="A0A345XVW7"/>
<dbReference type="KEGG" id="sarm:DVA86_27280"/>
<evidence type="ECO:0000313" key="1">
    <source>
        <dbReference type="EMBL" id="AXK35783.1"/>
    </source>
</evidence>
<proteinExistence type="predicted"/>
<dbReference type="EMBL" id="CP031320">
    <property type="protein sequence ID" value="AXK35783.1"/>
    <property type="molecule type" value="Genomic_DNA"/>
</dbReference>
<reference evidence="1 2" key="1">
    <citation type="submission" date="2018-07" db="EMBL/GenBank/DDBJ databases">
        <title>Draft genome of the type strain Streptomyces armeniacus ATCC 15676.</title>
        <authorList>
            <person name="Labana P."/>
            <person name="Gosse J.T."/>
            <person name="Boddy C.N."/>
        </authorList>
    </citation>
    <scope>NUCLEOTIDE SEQUENCE [LARGE SCALE GENOMIC DNA]</scope>
    <source>
        <strain evidence="1 2">ATCC 15676</strain>
    </source>
</reference>